<dbReference type="InterPro" id="IPR008538">
    <property type="entry name" value="Uma2"/>
</dbReference>
<gene>
    <name evidence="2" type="ORF">ACFOX0_18425</name>
</gene>
<organism evidence="2 3">
    <name type="scientific">Micromonospora zhanjiangensis</name>
    <dbReference type="NCBI Taxonomy" id="1522057"/>
    <lineage>
        <taxon>Bacteria</taxon>
        <taxon>Bacillati</taxon>
        <taxon>Actinomycetota</taxon>
        <taxon>Actinomycetes</taxon>
        <taxon>Micromonosporales</taxon>
        <taxon>Micromonosporaceae</taxon>
        <taxon>Micromonospora</taxon>
    </lineage>
</organism>
<evidence type="ECO:0000313" key="3">
    <source>
        <dbReference type="Proteomes" id="UP001595868"/>
    </source>
</evidence>
<keyword evidence="2" id="KW-0378">Hydrolase</keyword>
<accession>A0ABV8KP49</accession>
<dbReference type="RefSeq" id="WP_377547446.1">
    <property type="nucleotide sequence ID" value="NZ_JBHSBN010000012.1"/>
</dbReference>
<dbReference type="InterPro" id="IPR011335">
    <property type="entry name" value="Restrct_endonuc-II-like"/>
</dbReference>
<feature type="domain" description="Putative restriction endonuclease" evidence="1">
    <location>
        <begin position="25"/>
        <end position="166"/>
    </location>
</feature>
<dbReference type="Proteomes" id="UP001595868">
    <property type="component" value="Unassembled WGS sequence"/>
</dbReference>
<proteinExistence type="predicted"/>
<dbReference type="SUPFAM" id="SSF52980">
    <property type="entry name" value="Restriction endonuclease-like"/>
    <property type="match status" value="1"/>
</dbReference>
<dbReference type="PANTHER" id="PTHR35400:SF3">
    <property type="entry name" value="SLL1072 PROTEIN"/>
    <property type="match status" value="1"/>
</dbReference>
<dbReference type="EMBL" id="JBHSBN010000012">
    <property type="protein sequence ID" value="MFC4107895.1"/>
    <property type="molecule type" value="Genomic_DNA"/>
</dbReference>
<reference evidence="3" key="1">
    <citation type="journal article" date="2019" name="Int. J. Syst. Evol. Microbiol.">
        <title>The Global Catalogue of Microorganisms (GCM) 10K type strain sequencing project: providing services to taxonomists for standard genome sequencing and annotation.</title>
        <authorList>
            <consortium name="The Broad Institute Genomics Platform"/>
            <consortium name="The Broad Institute Genome Sequencing Center for Infectious Disease"/>
            <person name="Wu L."/>
            <person name="Ma J."/>
        </authorList>
    </citation>
    <scope>NUCLEOTIDE SEQUENCE [LARGE SCALE GENOMIC DNA]</scope>
    <source>
        <strain evidence="3">2902at01</strain>
    </source>
</reference>
<dbReference type="CDD" id="cd06260">
    <property type="entry name" value="DUF820-like"/>
    <property type="match status" value="1"/>
</dbReference>
<protein>
    <submittedName>
        <fullName evidence="2">Uma2 family endonuclease</fullName>
    </submittedName>
</protein>
<sequence>MTQPVLAYRWSQSEFVRASEAGAFDHRVELVEGEIWPVVIGSWHGETVAQVLALLPRTGARLTTASLPTGGSLPDPDCWVRRADAEPIGTVGARLSVWDASDVLLVVEVADETMIQDLNVKTRLYGRAGYPVYWVVTQEAVYEHTGPISSGYRTRTEYLRGERIPVPYVATDLAVDDLIASRPL</sequence>
<evidence type="ECO:0000259" key="1">
    <source>
        <dbReference type="Pfam" id="PF05685"/>
    </source>
</evidence>
<dbReference type="Pfam" id="PF05685">
    <property type="entry name" value="Uma2"/>
    <property type="match status" value="1"/>
</dbReference>
<dbReference type="GO" id="GO:0004519">
    <property type="term" value="F:endonuclease activity"/>
    <property type="evidence" value="ECO:0007669"/>
    <property type="project" value="UniProtKB-KW"/>
</dbReference>
<evidence type="ECO:0000313" key="2">
    <source>
        <dbReference type="EMBL" id="MFC4107895.1"/>
    </source>
</evidence>
<dbReference type="PANTHER" id="PTHR35400">
    <property type="entry name" value="SLR1083 PROTEIN"/>
    <property type="match status" value="1"/>
</dbReference>
<dbReference type="Gene3D" id="3.90.1570.10">
    <property type="entry name" value="tt1808, chain A"/>
    <property type="match status" value="1"/>
</dbReference>
<name>A0ABV8KP49_9ACTN</name>
<keyword evidence="3" id="KW-1185">Reference proteome</keyword>
<keyword evidence="2" id="KW-0255">Endonuclease</keyword>
<dbReference type="InterPro" id="IPR012296">
    <property type="entry name" value="Nuclease_put_TT1808"/>
</dbReference>
<comment type="caution">
    <text evidence="2">The sequence shown here is derived from an EMBL/GenBank/DDBJ whole genome shotgun (WGS) entry which is preliminary data.</text>
</comment>
<keyword evidence="2" id="KW-0540">Nuclease</keyword>